<accession>A0A2V0NVH4</accession>
<feature type="signal peptide" evidence="1">
    <location>
        <begin position="1"/>
        <end position="19"/>
    </location>
</feature>
<dbReference type="OrthoDB" id="10562883at2759"/>
<feature type="chain" id="PRO_5015923725" description="Pherophorin domain-containing protein" evidence="1">
    <location>
        <begin position="20"/>
        <end position="259"/>
    </location>
</feature>
<evidence type="ECO:0000256" key="1">
    <source>
        <dbReference type="SAM" id="SignalP"/>
    </source>
</evidence>
<proteinExistence type="predicted"/>
<keyword evidence="1" id="KW-0732">Signal</keyword>
<dbReference type="AlphaFoldDB" id="A0A2V0NVH4"/>
<name>A0A2V0NVH4_9CHLO</name>
<dbReference type="InParanoid" id="A0A2V0NVH4"/>
<protein>
    <recommendedName>
        <fullName evidence="4">Pherophorin domain-containing protein</fullName>
    </recommendedName>
</protein>
<reference evidence="2 3" key="1">
    <citation type="journal article" date="2018" name="Sci. Rep.">
        <title>Raphidocelis subcapitata (=Pseudokirchneriella subcapitata) provides an insight into genome evolution and environmental adaptations in the Sphaeropleales.</title>
        <authorList>
            <person name="Suzuki S."/>
            <person name="Yamaguchi H."/>
            <person name="Nakajima N."/>
            <person name="Kawachi M."/>
        </authorList>
    </citation>
    <scope>NUCLEOTIDE SEQUENCE [LARGE SCALE GENOMIC DNA]</scope>
    <source>
        <strain evidence="2 3">NIES-35</strain>
    </source>
</reference>
<dbReference type="EMBL" id="BDRX01000011">
    <property type="protein sequence ID" value="GBF89570.1"/>
    <property type="molecule type" value="Genomic_DNA"/>
</dbReference>
<organism evidence="2 3">
    <name type="scientific">Raphidocelis subcapitata</name>
    <dbReference type="NCBI Taxonomy" id="307507"/>
    <lineage>
        <taxon>Eukaryota</taxon>
        <taxon>Viridiplantae</taxon>
        <taxon>Chlorophyta</taxon>
        <taxon>core chlorophytes</taxon>
        <taxon>Chlorophyceae</taxon>
        <taxon>CS clade</taxon>
        <taxon>Sphaeropleales</taxon>
        <taxon>Selenastraceae</taxon>
        <taxon>Raphidocelis</taxon>
    </lineage>
</organism>
<evidence type="ECO:0008006" key="4">
    <source>
        <dbReference type="Google" id="ProtNLM"/>
    </source>
</evidence>
<keyword evidence="3" id="KW-1185">Reference proteome</keyword>
<gene>
    <name evidence="2" type="ORF">Rsub_02288</name>
</gene>
<evidence type="ECO:0000313" key="2">
    <source>
        <dbReference type="EMBL" id="GBF89570.1"/>
    </source>
</evidence>
<comment type="caution">
    <text evidence="2">The sequence shown here is derived from an EMBL/GenBank/DDBJ whole genome shotgun (WGS) entry which is preliminary data.</text>
</comment>
<dbReference type="Proteomes" id="UP000247498">
    <property type="component" value="Unassembled WGS sequence"/>
</dbReference>
<sequence length="259" mass="26373">MLRPRQLVLITLLLGTAAAARPLPLQVDVCGKAAPKSTAGGAPAPAMFLQVSKGVCTVATRLLPPAGANVSAFAASPMELSFPCTSAVAGAPLANLDGPALNVWAELRPAPAAAGGNTPNATAAAVAAAQAGAVEAPDLCDLTTLSPVMYFKTRVPPTYFYGYDLKGVPCRRTPSAARAAEAEGAETVYGLALVPEITSPAHASGGADEKAFTTGAQTCRLVVTAMGRNYMHVSNDSFPCNMVTEPEKSRGAGRCFSSP</sequence>
<evidence type="ECO:0000313" key="3">
    <source>
        <dbReference type="Proteomes" id="UP000247498"/>
    </source>
</evidence>